<proteinExistence type="predicted"/>
<organism evidence="2 3">
    <name type="scientific">Cercophora samala</name>
    <dbReference type="NCBI Taxonomy" id="330535"/>
    <lineage>
        <taxon>Eukaryota</taxon>
        <taxon>Fungi</taxon>
        <taxon>Dikarya</taxon>
        <taxon>Ascomycota</taxon>
        <taxon>Pezizomycotina</taxon>
        <taxon>Sordariomycetes</taxon>
        <taxon>Sordariomycetidae</taxon>
        <taxon>Sordariales</taxon>
        <taxon>Lasiosphaeriaceae</taxon>
        <taxon>Cercophora</taxon>
    </lineage>
</organism>
<comment type="caution">
    <text evidence="2">The sequence shown here is derived from an EMBL/GenBank/DDBJ whole genome shotgun (WGS) entry which is preliminary data.</text>
</comment>
<reference evidence="2" key="1">
    <citation type="submission" date="2023-06" db="EMBL/GenBank/DDBJ databases">
        <title>Genome-scale phylogeny and comparative genomics of the fungal order Sordariales.</title>
        <authorList>
            <consortium name="Lawrence Berkeley National Laboratory"/>
            <person name="Hensen N."/>
            <person name="Bonometti L."/>
            <person name="Westerberg I."/>
            <person name="Brannstrom I.O."/>
            <person name="Guillou S."/>
            <person name="Cros-Aarteil S."/>
            <person name="Calhoun S."/>
            <person name="Haridas S."/>
            <person name="Kuo A."/>
            <person name="Mondo S."/>
            <person name="Pangilinan J."/>
            <person name="Riley R."/>
            <person name="Labutti K."/>
            <person name="Andreopoulos B."/>
            <person name="Lipzen A."/>
            <person name="Chen C."/>
            <person name="Yanf M."/>
            <person name="Daum C."/>
            <person name="Ng V."/>
            <person name="Clum A."/>
            <person name="Steindorff A."/>
            <person name="Ohm R."/>
            <person name="Martin F."/>
            <person name="Silar P."/>
            <person name="Natvig D."/>
            <person name="Lalanne C."/>
            <person name="Gautier V."/>
            <person name="Ament-Velasquez S.L."/>
            <person name="Kruys A."/>
            <person name="Hutchinson M.I."/>
            <person name="Powell A.J."/>
            <person name="Barry K."/>
            <person name="Miller A.N."/>
            <person name="Grigoriev I.V."/>
            <person name="Debuchy R."/>
            <person name="Gladieux P."/>
            <person name="Thoren M.H."/>
            <person name="Johannesson H."/>
        </authorList>
    </citation>
    <scope>NUCLEOTIDE SEQUENCE</scope>
    <source>
        <strain evidence="2">CBS 307.81</strain>
    </source>
</reference>
<dbReference type="Pfam" id="PF19527">
    <property type="entry name" value="DUF6055"/>
    <property type="match status" value="1"/>
</dbReference>
<dbReference type="EMBL" id="JAULSY010000086">
    <property type="protein sequence ID" value="KAK0666564.1"/>
    <property type="molecule type" value="Genomic_DNA"/>
</dbReference>
<evidence type="ECO:0000256" key="1">
    <source>
        <dbReference type="SAM" id="SignalP"/>
    </source>
</evidence>
<dbReference type="InterPro" id="IPR045690">
    <property type="entry name" value="DUF6055"/>
</dbReference>
<name>A0AA39Z985_9PEZI</name>
<gene>
    <name evidence="2" type="ORF">QBC41DRAFT_255958</name>
</gene>
<dbReference type="AlphaFoldDB" id="A0AA39Z985"/>
<keyword evidence="1" id="KW-0732">Signal</keyword>
<sequence length="433" mass="47428">MKTLTRIVLLSGVSTLVDALPSTGLVSPRAPPADFTANPNVGPGGSRWKDSPHFRIYGATDNAVADRTIAMLEAAYTCFVDDLGWRSPGLSYKQDHDNGPWHKLNVYQVETLPGAAANTPLDLNRGLSWLNVVKTWMTEPGVVVHEFGHALTYSAGWWIDQYRTGAWWETVANFVADTYLTSPHCAPARAKYNQPEGNTIVELKKVIGDSFQVLVDGTANTANHYQAFPFLTYLHNNPDQIQGLGTRIFPGVWTQYRRYSDETPLHVLERLIAPGGTKIQTVVAKYWARMAFVDINHPKAQALWRSQRSQINYANLDSQGNGRYRVKSARRPRYMGANIIPLKTNGAVNVSVTVAVSGAGRLTSIVAVRQASGAVRYVELVNGSGNVAVGNGEEAMLVVVNTPVNLILFDPFKLTAETNTGVDYTVQINGATV</sequence>
<keyword evidence="3" id="KW-1185">Reference proteome</keyword>
<dbReference type="Proteomes" id="UP001174997">
    <property type="component" value="Unassembled WGS sequence"/>
</dbReference>
<evidence type="ECO:0000313" key="3">
    <source>
        <dbReference type="Proteomes" id="UP001174997"/>
    </source>
</evidence>
<evidence type="ECO:0008006" key="4">
    <source>
        <dbReference type="Google" id="ProtNLM"/>
    </source>
</evidence>
<protein>
    <recommendedName>
        <fullName evidence="4">Dockerin type 1</fullName>
    </recommendedName>
</protein>
<evidence type="ECO:0000313" key="2">
    <source>
        <dbReference type="EMBL" id="KAK0666564.1"/>
    </source>
</evidence>
<accession>A0AA39Z985</accession>
<feature type="chain" id="PRO_5041257326" description="Dockerin type 1" evidence="1">
    <location>
        <begin position="20"/>
        <end position="433"/>
    </location>
</feature>
<feature type="signal peptide" evidence="1">
    <location>
        <begin position="1"/>
        <end position="19"/>
    </location>
</feature>